<proteinExistence type="predicted"/>
<protein>
    <submittedName>
        <fullName evidence="1">Uncharacterized protein</fullName>
    </submittedName>
</protein>
<feature type="non-terminal residue" evidence="1">
    <location>
        <position position="1"/>
    </location>
</feature>
<accession>A0A0S4J8P2</accession>
<dbReference type="AlphaFoldDB" id="A0A0S4J8P2"/>
<name>A0A0S4J8P2_BODSA</name>
<organism evidence="1 2">
    <name type="scientific">Bodo saltans</name>
    <name type="common">Flagellated protozoan</name>
    <dbReference type="NCBI Taxonomy" id="75058"/>
    <lineage>
        <taxon>Eukaryota</taxon>
        <taxon>Discoba</taxon>
        <taxon>Euglenozoa</taxon>
        <taxon>Kinetoplastea</taxon>
        <taxon>Metakinetoplastina</taxon>
        <taxon>Eubodonida</taxon>
        <taxon>Bodonidae</taxon>
        <taxon>Bodo</taxon>
    </lineage>
</organism>
<evidence type="ECO:0000313" key="1">
    <source>
        <dbReference type="EMBL" id="CUG87633.1"/>
    </source>
</evidence>
<gene>
    <name evidence="1" type="ORF">BSAL_11185</name>
</gene>
<dbReference type="EMBL" id="CYKH01001563">
    <property type="protein sequence ID" value="CUG87633.1"/>
    <property type="molecule type" value="Genomic_DNA"/>
</dbReference>
<dbReference type="VEuPathDB" id="TriTrypDB:BSAL_11185"/>
<reference evidence="2" key="1">
    <citation type="submission" date="2015-09" db="EMBL/GenBank/DDBJ databases">
        <authorList>
            <consortium name="Pathogen Informatics"/>
        </authorList>
    </citation>
    <scope>NUCLEOTIDE SEQUENCE [LARGE SCALE GENOMIC DNA]</scope>
    <source>
        <strain evidence="2">Lake Konstanz</strain>
    </source>
</reference>
<sequence>AFPDDDSNSWSTAASDVLQAQFYVGAALVVIDGLYSRRIINALRSFFDVSTAADQTATVQGDRTDDVPLLHSQQRLLVSPLPTTARHSTVALLPPSKLLQQQSHHPNISVNSNHQLERLIATICKSSRSHGGREEH</sequence>
<dbReference type="Proteomes" id="UP000051952">
    <property type="component" value="Unassembled WGS sequence"/>
</dbReference>
<keyword evidence="2" id="KW-1185">Reference proteome</keyword>
<evidence type="ECO:0000313" key="2">
    <source>
        <dbReference type="Proteomes" id="UP000051952"/>
    </source>
</evidence>